<evidence type="ECO:0000256" key="1">
    <source>
        <dbReference type="SAM" id="MobiDB-lite"/>
    </source>
</evidence>
<reference evidence="2" key="1">
    <citation type="submission" date="2021-05" db="EMBL/GenBank/DDBJ databases">
        <title>The genome of the haptophyte Pavlova lutheri (Diacronema luteri, Pavlovales) - a model for lipid biosynthesis in eukaryotic algae.</title>
        <authorList>
            <person name="Hulatt C.J."/>
            <person name="Posewitz M.C."/>
        </authorList>
    </citation>
    <scope>NUCLEOTIDE SEQUENCE</scope>
    <source>
        <strain evidence="2">NIVA-4/92</strain>
    </source>
</reference>
<feature type="compositionally biased region" description="Basic and acidic residues" evidence="1">
    <location>
        <begin position="669"/>
        <end position="687"/>
    </location>
</feature>
<gene>
    <name evidence="2" type="ORF">KFE25_000904</name>
</gene>
<evidence type="ECO:0000313" key="2">
    <source>
        <dbReference type="EMBL" id="KAG8459548.1"/>
    </source>
</evidence>
<feature type="region of interest" description="Disordered" evidence="1">
    <location>
        <begin position="669"/>
        <end position="722"/>
    </location>
</feature>
<accession>A0A8J6C9L6</accession>
<feature type="compositionally biased region" description="Basic and acidic residues" evidence="1">
    <location>
        <begin position="139"/>
        <end position="154"/>
    </location>
</feature>
<feature type="region of interest" description="Disordered" evidence="1">
    <location>
        <begin position="365"/>
        <end position="400"/>
    </location>
</feature>
<name>A0A8J6C9L6_DIALT</name>
<comment type="caution">
    <text evidence="2">The sequence shown here is derived from an EMBL/GenBank/DDBJ whole genome shotgun (WGS) entry which is preliminary data.</text>
</comment>
<feature type="region of interest" description="Disordered" evidence="1">
    <location>
        <begin position="1397"/>
        <end position="1416"/>
    </location>
</feature>
<feature type="compositionally biased region" description="Acidic residues" evidence="1">
    <location>
        <begin position="8"/>
        <end position="43"/>
    </location>
</feature>
<organism evidence="2 3">
    <name type="scientific">Diacronema lutheri</name>
    <name type="common">Unicellular marine alga</name>
    <name type="synonym">Monochrysis lutheri</name>
    <dbReference type="NCBI Taxonomy" id="2081491"/>
    <lineage>
        <taxon>Eukaryota</taxon>
        <taxon>Haptista</taxon>
        <taxon>Haptophyta</taxon>
        <taxon>Pavlovophyceae</taxon>
        <taxon>Pavlovales</taxon>
        <taxon>Pavlovaceae</taxon>
        <taxon>Diacronema</taxon>
    </lineage>
</organism>
<feature type="compositionally biased region" description="Polar residues" evidence="1">
    <location>
        <begin position="49"/>
        <end position="60"/>
    </location>
</feature>
<dbReference type="EMBL" id="JAGTXO010000039">
    <property type="protein sequence ID" value="KAG8459548.1"/>
    <property type="molecule type" value="Genomic_DNA"/>
</dbReference>
<evidence type="ECO:0000313" key="3">
    <source>
        <dbReference type="Proteomes" id="UP000751190"/>
    </source>
</evidence>
<feature type="region of interest" description="Disordered" evidence="1">
    <location>
        <begin position="896"/>
        <end position="915"/>
    </location>
</feature>
<feature type="compositionally biased region" description="Pro residues" evidence="1">
    <location>
        <begin position="188"/>
        <end position="201"/>
    </location>
</feature>
<feature type="compositionally biased region" description="Gly residues" evidence="1">
    <location>
        <begin position="688"/>
        <end position="700"/>
    </location>
</feature>
<feature type="compositionally biased region" description="Low complexity" evidence="1">
    <location>
        <begin position="806"/>
        <end position="823"/>
    </location>
</feature>
<keyword evidence="3" id="KW-1185">Reference proteome</keyword>
<feature type="compositionally biased region" description="Basic and acidic residues" evidence="1">
    <location>
        <begin position="168"/>
        <end position="178"/>
    </location>
</feature>
<feature type="compositionally biased region" description="Polar residues" evidence="1">
    <location>
        <begin position="602"/>
        <end position="611"/>
    </location>
</feature>
<feature type="compositionally biased region" description="Basic residues" evidence="1">
    <location>
        <begin position="66"/>
        <end position="88"/>
    </location>
</feature>
<protein>
    <submittedName>
        <fullName evidence="2">Uncharacterized protein</fullName>
    </submittedName>
</protein>
<feature type="region of interest" description="Disordered" evidence="1">
    <location>
        <begin position="591"/>
        <end position="617"/>
    </location>
</feature>
<dbReference type="Proteomes" id="UP000751190">
    <property type="component" value="Unassembled WGS sequence"/>
</dbReference>
<feature type="region of interest" description="Disordered" evidence="1">
    <location>
        <begin position="806"/>
        <end position="837"/>
    </location>
</feature>
<proteinExistence type="predicted"/>
<feature type="compositionally biased region" description="Low complexity" evidence="1">
    <location>
        <begin position="226"/>
        <end position="240"/>
    </location>
</feature>
<feature type="compositionally biased region" description="Basic and acidic residues" evidence="1">
    <location>
        <begin position="102"/>
        <end position="124"/>
    </location>
</feature>
<feature type="region of interest" description="Disordered" evidence="1">
    <location>
        <begin position="1"/>
        <end position="251"/>
    </location>
</feature>
<feature type="compositionally biased region" description="Acidic residues" evidence="1">
    <location>
        <begin position="155"/>
        <end position="167"/>
    </location>
</feature>
<feature type="compositionally biased region" description="Basic residues" evidence="1">
    <location>
        <begin position="125"/>
        <end position="138"/>
    </location>
</feature>
<sequence>MARSDDTSSSDDDTTTTDTSSDDDSTDTSDDTSSSDDSDDSDSSDSSKSARSPKSSNDSTVLAIKVVRKPSGRKRAPRRASRAAPPRRARSESDDSSSGSSDARDEVLEAHAELVRMQREQEQARHRRRRERERRRRRRESERLRELLRLGRAEEEQDAAESDEDGDDASRYGLERLIRSLRAAPLRAAPPPPPPPPPPVEAPGDPRVPQAPRTTPPDSGALPLSPGARADMAAAAAAARPHARRAAQARQAAALLAAAATVAPAGDGGGGAANAAGAGAAAEGALRALRAELEAAARARDAAGEPSQPSALRQRARALGGALELSAGGERMQAAAVCEDVAAAETADADAAASVAAAATRAAREGVRASQASQHGDAWRSHTPPPSAPPDGTGARADDSGEWSAVGALQAGARAAAELVAHGELGRALDALDVALAAAQRAPVGGGGGGGDAARRRAALSAALGVARDYAAAGDAVAVAAALIDVLPTTALDVRAGAPGMSVAGGAGARATSAAAELRERAARSAEAAEAASAAMAQVRAATRLLREENAPGALDAAAAVVADALAALDAAGSDAGSDAGSALVSSDADSDLEFDARSESGAGSAQNGASPSHAGAPVIASDATLARAGAQTAAAERRARALDRAHRLVMRGAGAARVVRSLERLARRDGAAHGEAVDRTADRDAGVHGGGGGGSAGGEGEGEGAPDGEGGARADGAAPRERRAWAEARAAARFLRVGDTQAALQALASARDAAFDALEDTHAAEAEVADAADAGAPAARADPHRLAPSAAPLALAGGGGACAASGRDVDGASAAPARAAPARRAHDERGRSSASGARFAQLRLLRRAARLLSEGKGDEARRALVGAESEARLASDAATAAAAVAERAVAAAAAAAPPQAGTPPVAARGARDPPSARAAAAAELAASAGARAGGARALYRASGAAADATATAGPRARGALERAHAALLAADDELATAELNAFARAASARARALAADPARADGTWRAAERAQHAELLARAGERARARQALAELLARDGVARASGGEAAADAAVGGDGGVRVRDTLHAAVRALDLRAADAPGAHSAHALWRESARTALAAAEVALRDGRERAALDAIDSAAQLAVGAALGADGATAAPAAAVADAVADAGADAGAWVALRALVDAGRALRSGGAEAAAAKLRDARGALGIAADEAALAARVGDAEREVDGVGAHRPMPRGERGDASADERALLSNADGELRPGWAGVRAALAAAETAEQAAAARASARRVPPAGEHLFGARAAPHGSRAGLLLRAAAAVRDGELADALGLLAELQRRHSERAHAAFAVGVSATRYGMSATGGDAHVELSRAGRVARAAELLELGRTEHALVAIDALRADALADDGDDARVREMAAREHAVARAPPSRGHEEGAGLGGAAAAKPLAPVAVREASAGPGATGFSAALQSGQLTEDELVARALRALAA</sequence>